<dbReference type="RefSeq" id="WP_068375542.1">
    <property type="nucleotide sequence ID" value="NZ_LSNE01000005.1"/>
</dbReference>
<evidence type="ECO:0000259" key="6">
    <source>
        <dbReference type="Pfam" id="PF00294"/>
    </source>
</evidence>
<sequence>MQKVICFGEALIDLLSDKTAGDTQGHERFTKFAGGAPANVSVALAKLGGNAYFAGMLGQDMFGQFLSKELAEQGVKTDYVQFTKQAKTALAFVSLDQHGERTFEFYRPPAADLCFTVDHFNIRWFDEPGIFHFCSNSLTETGIYQATEKGIQLAKKQDWLISFDVNLRTNLWQPDASPRDMILGLIHHADVVKFALEELLFLAKDIKPQQFIQQLLNNGCQLVLLTNGAEPLCWYTASSSGTITPPAIVMCDATAAGDAFMGGVLFQLSQKNIISNDFTTWLSNTLKLESALNFASQCGAYAAAHRGAFPSLPNQDTLQDFFKGGARE</sequence>
<dbReference type="PROSITE" id="PS00583">
    <property type="entry name" value="PFKB_KINASES_1"/>
    <property type="match status" value="1"/>
</dbReference>
<dbReference type="STRING" id="1799789.AX660_11345"/>
<dbReference type="AlphaFoldDB" id="A0A136A0M7"/>
<organism evidence="7 8">
    <name type="scientific">Paraglaciecola hydrolytica</name>
    <dbReference type="NCBI Taxonomy" id="1799789"/>
    <lineage>
        <taxon>Bacteria</taxon>
        <taxon>Pseudomonadati</taxon>
        <taxon>Pseudomonadota</taxon>
        <taxon>Gammaproteobacteria</taxon>
        <taxon>Alteromonadales</taxon>
        <taxon>Alteromonadaceae</taxon>
        <taxon>Paraglaciecola</taxon>
    </lineage>
</organism>
<evidence type="ECO:0000256" key="1">
    <source>
        <dbReference type="ARBA" id="ARBA00010688"/>
    </source>
</evidence>
<comment type="caution">
    <text evidence="7">The sequence shown here is derived from an EMBL/GenBank/DDBJ whole genome shotgun (WGS) entry which is preliminary data.</text>
</comment>
<evidence type="ECO:0000313" key="8">
    <source>
        <dbReference type="Proteomes" id="UP000070299"/>
    </source>
</evidence>
<dbReference type="Gene3D" id="3.40.1190.20">
    <property type="match status" value="1"/>
</dbReference>
<dbReference type="InterPro" id="IPR029056">
    <property type="entry name" value="Ribokinase-like"/>
</dbReference>
<evidence type="ECO:0000256" key="5">
    <source>
        <dbReference type="ARBA" id="ARBA00022840"/>
    </source>
</evidence>
<dbReference type="InterPro" id="IPR011611">
    <property type="entry name" value="PfkB_dom"/>
</dbReference>
<proteinExistence type="inferred from homology"/>
<evidence type="ECO:0000256" key="2">
    <source>
        <dbReference type="ARBA" id="ARBA00022679"/>
    </source>
</evidence>
<accession>A0A136A0M7</accession>
<dbReference type="GO" id="GO:0016301">
    <property type="term" value="F:kinase activity"/>
    <property type="evidence" value="ECO:0007669"/>
    <property type="project" value="UniProtKB-KW"/>
</dbReference>
<dbReference type="CDD" id="cd01167">
    <property type="entry name" value="bac_FRK"/>
    <property type="match status" value="1"/>
</dbReference>
<protein>
    <submittedName>
        <fullName evidence="7">Fructokinase</fullName>
    </submittedName>
</protein>
<keyword evidence="4 7" id="KW-0418">Kinase</keyword>
<evidence type="ECO:0000313" key="7">
    <source>
        <dbReference type="EMBL" id="KXI28796.1"/>
    </source>
</evidence>
<dbReference type="InterPro" id="IPR050306">
    <property type="entry name" value="PfkB_Carbo_kinase"/>
</dbReference>
<gene>
    <name evidence="7" type="ORF">AX660_11345</name>
</gene>
<dbReference type="InterPro" id="IPR002173">
    <property type="entry name" value="Carboh/pur_kinase_PfkB_CS"/>
</dbReference>
<keyword evidence="5" id="KW-0067">ATP-binding</keyword>
<evidence type="ECO:0000256" key="3">
    <source>
        <dbReference type="ARBA" id="ARBA00022741"/>
    </source>
</evidence>
<dbReference type="OrthoDB" id="9779730at2"/>
<keyword evidence="8" id="KW-1185">Reference proteome</keyword>
<dbReference type="PANTHER" id="PTHR43085:SF1">
    <property type="entry name" value="PSEUDOURIDINE KINASE-RELATED"/>
    <property type="match status" value="1"/>
</dbReference>
<reference evidence="8" key="1">
    <citation type="submission" date="2016-02" db="EMBL/GenBank/DDBJ databases">
        <authorList>
            <person name="Schultz-Johansen M."/>
            <person name="Glaring M.A."/>
            <person name="Bech P.K."/>
            <person name="Stougaard P."/>
        </authorList>
    </citation>
    <scope>NUCLEOTIDE SEQUENCE [LARGE SCALE GENOMIC DNA]</scope>
    <source>
        <strain evidence="8">S66</strain>
    </source>
</reference>
<name>A0A136A0M7_9ALTE</name>
<dbReference type="Pfam" id="PF00294">
    <property type="entry name" value="PfkB"/>
    <property type="match status" value="1"/>
</dbReference>
<dbReference type="EMBL" id="LSNE01000005">
    <property type="protein sequence ID" value="KXI28796.1"/>
    <property type="molecule type" value="Genomic_DNA"/>
</dbReference>
<keyword evidence="2" id="KW-0808">Transferase</keyword>
<dbReference type="GO" id="GO:0005524">
    <property type="term" value="F:ATP binding"/>
    <property type="evidence" value="ECO:0007669"/>
    <property type="project" value="UniProtKB-KW"/>
</dbReference>
<feature type="domain" description="Carbohydrate kinase PfkB" evidence="6">
    <location>
        <begin position="1"/>
        <end position="313"/>
    </location>
</feature>
<dbReference type="Proteomes" id="UP000070299">
    <property type="component" value="Unassembled WGS sequence"/>
</dbReference>
<evidence type="ECO:0000256" key="4">
    <source>
        <dbReference type="ARBA" id="ARBA00022777"/>
    </source>
</evidence>
<dbReference type="PANTHER" id="PTHR43085">
    <property type="entry name" value="HEXOKINASE FAMILY MEMBER"/>
    <property type="match status" value="1"/>
</dbReference>
<keyword evidence="3" id="KW-0547">Nucleotide-binding</keyword>
<comment type="similarity">
    <text evidence="1">Belongs to the carbohydrate kinase PfkB family.</text>
</comment>
<dbReference type="SUPFAM" id="SSF53613">
    <property type="entry name" value="Ribokinase-like"/>
    <property type="match status" value="1"/>
</dbReference>